<gene>
    <name evidence="1" type="ORF">J8N05_45545</name>
</gene>
<organism evidence="1 2">
    <name type="scientific">Streptomyces liliiviolaceus</name>
    <dbReference type="NCBI Taxonomy" id="2823109"/>
    <lineage>
        <taxon>Bacteria</taxon>
        <taxon>Bacillati</taxon>
        <taxon>Actinomycetota</taxon>
        <taxon>Actinomycetes</taxon>
        <taxon>Kitasatosporales</taxon>
        <taxon>Streptomycetaceae</taxon>
        <taxon>Streptomyces</taxon>
    </lineage>
</organism>
<keyword evidence="2" id="KW-1185">Reference proteome</keyword>
<sequence length="436" mass="47699">MTDPTNFDLACSAHGWDKPTDFLRAFDMTANVLGEAVTLTERQFRRWRLPKPPGPRARSWRVLHAMFGVSPQELGLPGPPPGVAVGYAPPRITQENLTVGRRDFLADSIGAAASVGLPQSGLTRAPSGRSDAVGTPHLLELREGLRSLYHLDNAYGGGDVFRLAERHLRRVRRVINTGRYPDTIGKQLHLLAGETAEHCAWLAYDGDRQAQARAYWGEALTTAAMIRDSSLEILVMSGLSLQASYEGRPREGHDLARAAQERAAAFDSPILQSVMASRRARALSVLHDATSARQQLADSMRLVDRAGRGGRPGPQWAAFHGHAELEYHQGLMWAELGHHGRAVSFLRASLEHQDRIYGRNRALYRLTLSRSLIGAGEVDEGADHAVSSLGHLDEVESGRVLRRLGEVRASLDSEDAVAAREASEALAEYVEERAAA</sequence>
<dbReference type="EMBL" id="JAGPYQ010000002">
    <property type="protein sequence ID" value="MBQ0855437.1"/>
    <property type="molecule type" value="Genomic_DNA"/>
</dbReference>
<dbReference type="RefSeq" id="WP_210893790.1">
    <property type="nucleotide sequence ID" value="NZ_JAGPYQ010000002.1"/>
</dbReference>
<evidence type="ECO:0000313" key="2">
    <source>
        <dbReference type="Proteomes" id="UP000677413"/>
    </source>
</evidence>
<dbReference type="AlphaFoldDB" id="A0A940Y2K5"/>
<dbReference type="Proteomes" id="UP000677413">
    <property type="component" value="Unassembled WGS sequence"/>
</dbReference>
<proteinExistence type="predicted"/>
<comment type="caution">
    <text evidence="1">The sequence shown here is derived from an EMBL/GenBank/DDBJ whole genome shotgun (WGS) entry which is preliminary data.</text>
</comment>
<reference evidence="1 2" key="1">
    <citation type="submission" date="2021-04" db="EMBL/GenBank/DDBJ databases">
        <authorList>
            <person name="Tang X."/>
            <person name="Zhou X."/>
            <person name="Chen X."/>
            <person name="Cernava T."/>
            <person name="Zhang C."/>
        </authorList>
    </citation>
    <scope>NUCLEOTIDE SEQUENCE [LARGE SCALE GENOMIC DNA]</scope>
    <source>
        <strain evidence="1 2">BH-SS-21</strain>
    </source>
</reference>
<evidence type="ECO:0008006" key="3">
    <source>
        <dbReference type="Google" id="ProtNLM"/>
    </source>
</evidence>
<evidence type="ECO:0000313" key="1">
    <source>
        <dbReference type="EMBL" id="MBQ0855437.1"/>
    </source>
</evidence>
<accession>A0A940Y2K5</accession>
<protein>
    <recommendedName>
        <fullName evidence="3">NsdA</fullName>
    </recommendedName>
</protein>
<name>A0A940Y2K5_9ACTN</name>